<evidence type="ECO:0000256" key="2">
    <source>
        <dbReference type="SAM" id="MobiDB-lite"/>
    </source>
</evidence>
<feature type="compositionally biased region" description="Basic and acidic residues" evidence="2">
    <location>
        <begin position="118"/>
        <end position="132"/>
    </location>
</feature>
<dbReference type="EMBL" id="JBJQND010000001">
    <property type="protein sequence ID" value="KAL3891791.1"/>
    <property type="molecule type" value="Genomic_DNA"/>
</dbReference>
<feature type="compositionally biased region" description="Basic and acidic residues" evidence="2">
    <location>
        <begin position="205"/>
        <end position="214"/>
    </location>
</feature>
<sequence>MSDEEKEPIECAVCNKFEAQAWRKTLCRNCFHTLSEHSTDSGLPADVKKEKDAVKERSRTPEKADKVIGKENKPIVKDTGKKEIIKSTSIEMIDKLGENGIGDKTIQDYSKSKQPLGSHKDISSKFKEEKESTVSSNAENSKCKDTIGKAEILSSKLESKNEIAERKDKILNKFGLKSVKDESKTTNLKSKFDSTSATMPPSLGELDRKYKTDNGLKSNKTDTQYAVSDKKESKTERKPETADNKLESKHSLRTTDTKGESKVGSKSLKIDRKTEEKAKIGSKSENTKESELAVTPKSLKSPENSPSADIGDRKPNWRSSLKKKKEEKETETSRQSPPDGTTDKIQSWKHSLRSKAGGDDKVDSSSLTSVEKSDVKPSWKATKQGESKSPAESKLVDNLDKVRDVKPAIMSKELESDRTIRPESIKTAVESTKISIKNDKKEMKPQDNKENNQKSDSDKQKEAIDTKAKISEKIEKEPEWKRGLKRRTEDKDARNAVLMTSSDTVDKKPDWRSALKKGADKKDTKVESQSTQESEVKKKLEESVDKISSQDVIQVDENKQGASKMGSKLASEKESENILKAKAEAGSLISKTTIPSPRAAGEATGISSNHTDASSPHIDNKSCWTIDVATPVESDTRAVGGAIQAQSPDIKYSAMLLDTPDQSLGASTQVFTNSKIAAAEAAAIFASSDTKHANKIDTYGSGLSLPLEGLIADLGPTKSKESLKHKNVTVEKSESNTRHVLSPGQRSPVDIDQDFEKLREDLLAMADKCRQLEQENESLRKGIRHEATHDLSKQKQDLEGSIKALQEQLRSMEGRCVKLETDNNTLIGSIRADQEKSRDQSPSCQSADLENLLTERERMCCELIEENNELKQEIQDIKVEMDEMYDTFRDQEVEEFRELQKELEITAKNCRILQFKLRKAERRNEQIETDRLQYEERLRKLQSQFESEDARAHIQTLEEELKMAKDVSVRLHDELDMVDDKRTKIEEENRHLTDLLEQADRKQFRLEMEVDKLRDQIAELKIELSKTSAGNVSEDDVKAAKKESSNVSRQSGQVADLQQLKKDLYDSLERERDVKDQLQFALEEAKMFRKTMADLEEENDNLSRQLKRLSTQKAKKDKCESDTTTDAEDDEMFESKIELELQFELAEQELSVLKRRLSEMGSENESLVTTISGLKQELKLKEEALQIKPKPSSPNDYYEDILKDNERELDVLRWKVIEKERDIERLHIQMSSIQTRKGHLRKSKSLDYEYNHMVDLKRQLELTQQESMVLRDRVMLLEGENETLLMEIHKLNLEHSENKHILQGLAVAYVETEDDVQLHDKINSFERERECYIKRLADLAEKFTSLTREHDRSKIRPASTSVIEYLDLISTHNVECEPEGVVCESISAQTVEKSHDSVEIVDTEVKSRDPEQLLNVIDERFSFLLQQVISARQTDNMEESHEPRVSTETEAAEISGSVNDLKHVTDIPPKTETSFDTYSDFSKIQLIEKILDMEEEIEDLRLIVKSKEEKNQSLEEEVRVLDKQLDDLRGEFHRKEMELLTDLDMISDKNEILSNLLDIVKDRADAAEQELERLAQEEPEACIQEATTLKSRSPSTLSGVSTGSDEVFDAGSSSERSQDQFKKRIASLECLLAEERKKSAALEKRLMLAGNEALPSLSDDLKLHLREKELLQIELQESRKHIKIANEEVHVLSEKLQKLEADLRKERSDHGSGSLTPETKRAEIEKLSGECTEYKLKVADLECHVKELNEIWVSKSTASENEKRSIEQKLKSKTEDLRKAEETLKKMAAEERRKDSVLREKESLIKRKEDIIQEQEDIIKQREDDMQSLLDQISQREKAIRELNETLRSRDERLKEKDDILQKLNTSLDEKTEELHFLEEEIKNASAKSKENVELISRLKETLSKNDSDKKTEIETENIRLNSDIENLMTNIEKMHGDNFTLQTELDKAKQALSEAMLMWDRDRSTLSAELNNAREKCRMFESTAGKKESQ</sequence>
<feature type="region of interest" description="Disordered" evidence="2">
    <location>
        <begin position="181"/>
        <end position="573"/>
    </location>
</feature>
<feature type="compositionally biased region" description="Basic and acidic residues" evidence="2">
    <location>
        <begin position="1438"/>
        <end position="1447"/>
    </location>
</feature>
<gene>
    <name evidence="3" type="ORF">ACJMK2_004038</name>
</gene>
<feature type="region of interest" description="Disordered" evidence="2">
    <location>
        <begin position="1434"/>
        <end position="1453"/>
    </location>
</feature>
<feature type="compositionally biased region" description="Basic and acidic residues" evidence="2">
    <location>
        <begin position="722"/>
        <end position="737"/>
    </location>
</feature>
<dbReference type="PANTHER" id="PTHR15742">
    <property type="entry name" value="GIRDIN"/>
    <property type="match status" value="1"/>
</dbReference>
<feature type="compositionally biased region" description="Basic and acidic residues" evidence="2">
    <location>
        <begin position="371"/>
        <end position="424"/>
    </location>
</feature>
<dbReference type="Proteomes" id="UP001634394">
    <property type="component" value="Unassembled WGS sequence"/>
</dbReference>
<feature type="region of interest" description="Disordered" evidence="2">
    <location>
        <begin position="594"/>
        <end position="618"/>
    </location>
</feature>
<feature type="compositionally biased region" description="Polar residues" evidence="2">
    <location>
        <begin position="605"/>
        <end position="614"/>
    </location>
</feature>
<evidence type="ECO:0000313" key="3">
    <source>
        <dbReference type="EMBL" id="KAL3891791.1"/>
    </source>
</evidence>
<accession>A0ABD3Y1J8</accession>
<feature type="compositionally biased region" description="Basic and acidic residues" evidence="2">
    <location>
        <begin position="228"/>
        <end position="279"/>
    </location>
</feature>
<feature type="compositionally biased region" description="Basic and acidic residues" evidence="2">
    <location>
        <begin position="534"/>
        <end position="545"/>
    </location>
</feature>
<feature type="region of interest" description="Disordered" evidence="2">
    <location>
        <begin position="35"/>
        <end position="73"/>
    </location>
</feature>
<organism evidence="3 4">
    <name type="scientific">Sinanodonta woodiana</name>
    <name type="common">Chinese pond mussel</name>
    <name type="synonym">Anodonta woodiana</name>
    <dbReference type="NCBI Taxonomy" id="1069815"/>
    <lineage>
        <taxon>Eukaryota</taxon>
        <taxon>Metazoa</taxon>
        <taxon>Spiralia</taxon>
        <taxon>Lophotrochozoa</taxon>
        <taxon>Mollusca</taxon>
        <taxon>Bivalvia</taxon>
        <taxon>Autobranchia</taxon>
        <taxon>Heteroconchia</taxon>
        <taxon>Palaeoheterodonta</taxon>
        <taxon>Unionida</taxon>
        <taxon>Unionoidea</taxon>
        <taxon>Unionidae</taxon>
        <taxon>Unioninae</taxon>
        <taxon>Sinanodonta</taxon>
    </lineage>
</organism>
<feature type="compositionally biased region" description="Basic and acidic residues" evidence="2">
    <location>
        <begin position="46"/>
        <end position="73"/>
    </location>
</feature>
<feature type="compositionally biased region" description="Polar residues" evidence="2">
    <location>
        <begin position="333"/>
        <end position="349"/>
    </location>
</feature>
<evidence type="ECO:0000256" key="1">
    <source>
        <dbReference type="SAM" id="Coils"/>
    </source>
</evidence>
<feature type="region of interest" description="Disordered" evidence="2">
    <location>
        <begin position="101"/>
        <end position="143"/>
    </location>
</feature>
<feature type="region of interest" description="Disordered" evidence="2">
    <location>
        <begin position="722"/>
        <end position="749"/>
    </location>
</feature>
<dbReference type="PANTHER" id="PTHR15742:SF5">
    <property type="entry name" value="GIRDIN"/>
    <property type="match status" value="1"/>
</dbReference>
<feature type="compositionally biased region" description="Basic and acidic residues" evidence="2">
    <location>
        <begin position="504"/>
        <end position="526"/>
    </location>
</feature>
<name>A0ABD3Y1J8_SINWO</name>
<keyword evidence="1" id="KW-0175">Coiled coil</keyword>
<feature type="compositionally biased region" description="Polar residues" evidence="2">
    <location>
        <begin position="1587"/>
        <end position="1604"/>
    </location>
</feature>
<dbReference type="InterPro" id="IPR049885">
    <property type="entry name" value="MTCL1-3"/>
</dbReference>
<proteinExistence type="predicted"/>
<keyword evidence="4" id="KW-1185">Reference proteome</keyword>
<feature type="coiled-coil region" evidence="1">
    <location>
        <begin position="1618"/>
        <end position="1931"/>
    </location>
</feature>
<feature type="non-terminal residue" evidence="3">
    <location>
        <position position="1991"/>
    </location>
</feature>
<feature type="coiled-coil region" evidence="1">
    <location>
        <begin position="1078"/>
        <end position="1163"/>
    </location>
</feature>
<feature type="compositionally biased region" description="Basic and acidic residues" evidence="2">
    <location>
        <begin position="1035"/>
        <end position="1044"/>
    </location>
</feature>
<dbReference type="Gene3D" id="1.20.5.340">
    <property type="match status" value="1"/>
</dbReference>
<feature type="coiled-coil region" evidence="1">
    <location>
        <begin position="1483"/>
        <end position="1577"/>
    </location>
</feature>
<protein>
    <submittedName>
        <fullName evidence="3">Uncharacterized protein</fullName>
    </submittedName>
</protein>
<comment type="caution">
    <text evidence="3">The sequence shown here is derived from an EMBL/GenBank/DDBJ whole genome shotgun (WGS) entry which is preliminary data.</text>
</comment>
<feature type="compositionally biased region" description="Polar residues" evidence="2">
    <location>
        <begin position="215"/>
        <end position="226"/>
    </location>
</feature>
<reference evidence="3 4" key="1">
    <citation type="submission" date="2024-11" db="EMBL/GenBank/DDBJ databases">
        <title>Chromosome-level genome assembly of the freshwater bivalve Anodonta woodiana.</title>
        <authorList>
            <person name="Chen X."/>
        </authorList>
    </citation>
    <scope>NUCLEOTIDE SEQUENCE [LARGE SCALE GENOMIC DNA]</scope>
    <source>
        <strain evidence="3">MN2024</strain>
        <tissue evidence="3">Gills</tissue>
    </source>
</reference>
<feature type="compositionally biased region" description="Polar residues" evidence="2">
    <location>
        <begin position="185"/>
        <end position="199"/>
    </location>
</feature>
<feature type="compositionally biased region" description="Basic and acidic residues" evidence="2">
    <location>
        <begin position="436"/>
        <end position="494"/>
    </location>
</feature>
<feature type="region of interest" description="Disordered" evidence="2">
    <location>
        <begin position="1587"/>
        <end position="1615"/>
    </location>
</feature>
<evidence type="ECO:0000313" key="4">
    <source>
        <dbReference type="Proteomes" id="UP001634394"/>
    </source>
</evidence>
<feature type="coiled-coil region" evidence="1">
    <location>
        <begin position="1253"/>
        <end position="1294"/>
    </location>
</feature>
<feature type="region of interest" description="Disordered" evidence="2">
    <location>
        <begin position="1028"/>
        <end position="1053"/>
    </location>
</feature>
<feature type="coiled-coil region" evidence="1">
    <location>
        <begin position="755"/>
        <end position="822"/>
    </location>
</feature>